<dbReference type="AlphaFoldDB" id="F2ND00"/>
<keyword evidence="2" id="KW-1185">Reference proteome</keyword>
<dbReference type="NCBIfam" id="TIGR02436">
    <property type="entry name" value="four helix bundle protein"/>
    <property type="match status" value="1"/>
</dbReference>
<dbReference type="GO" id="GO:0005840">
    <property type="term" value="C:ribosome"/>
    <property type="evidence" value="ECO:0007669"/>
    <property type="project" value="UniProtKB-KW"/>
</dbReference>
<reference evidence="1 2" key="1">
    <citation type="journal article" date="2011" name="Stand. Genomic Sci.">
        <title>Complete genome sequence of the acetate-degrading sulfate reducer Desulfobacca acetoxidans type strain (ASRB2).</title>
        <authorList>
            <person name="Goker M."/>
            <person name="Teshima H."/>
            <person name="Lapidus A."/>
            <person name="Nolan M."/>
            <person name="Lucas S."/>
            <person name="Hammon N."/>
            <person name="Deshpande S."/>
            <person name="Cheng J.F."/>
            <person name="Tapia R."/>
            <person name="Han C."/>
            <person name="Goodwin L."/>
            <person name="Pitluck S."/>
            <person name="Huntemann M."/>
            <person name="Liolios K."/>
            <person name="Ivanova N."/>
            <person name="Pagani I."/>
            <person name="Mavromatis K."/>
            <person name="Ovchinikova G."/>
            <person name="Pati A."/>
            <person name="Chen A."/>
            <person name="Palaniappan K."/>
            <person name="Land M."/>
            <person name="Hauser L."/>
            <person name="Brambilla E.M."/>
            <person name="Rohde M."/>
            <person name="Spring S."/>
            <person name="Detter J.C."/>
            <person name="Woyke T."/>
            <person name="Bristow J."/>
            <person name="Eisen J.A."/>
            <person name="Markowitz V."/>
            <person name="Hugenholtz P."/>
            <person name="Kyrpides N.C."/>
            <person name="Klenk H.P."/>
        </authorList>
    </citation>
    <scope>NUCLEOTIDE SEQUENCE [LARGE SCALE GENOMIC DNA]</scope>
    <source>
        <strain evidence="2">ATCC 700848 / DSM 11109 / ASRB2</strain>
    </source>
</reference>
<dbReference type="PANTHER" id="PTHR38471:SF2">
    <property type="entry name" value="FOUR HELIX BUNDLE PROTEIN"/>
    <property type="match status" value="1"/>
</dbReference>
<dbReference type="STRING" id="880072.Desac_1733"/>
<name>F2ND00_DESAR</name>
<dbReference type="SUPFAM" id="SSF158446">
    <property type="entry name" value="IVS-encoded protein-like"/>
    <property type="match status" value="1"/>
</dbReference>
<evidence type="ECO:0000313" key="2">
    <source>
        <dbReference type="Proteomes" id="UP000000483"/>
    </source>
</evidence>
<proteinExistence type="predicted"/>
<dbReference type="eggNOG" id="COG0399">
    <property type="taxonomic scope" value="Bacteria"/>
</dbReference>
<dbReference type="PANTHER" id="PTHR38471">
    <property type="entry name" value="FOUR HELIX BUNDLE PROTEIN"/>
    <property type="match status" value="1"/>
</dbReference>
<dbReference type="CDD" id="cd16377">
    <property type="entry name" value="23S_rRNA_IVP_like"/>
    <property type="match status" value="1"/>
</dbReference>
<organism evidence="1 2">
    <name type="scientific">Desulfobacca acetoxidans (strain ATCC 700848 / DSM 11109 / ASRB2)</name>
    <dbReference type="NCBI Taxonomy" id="880072"/>
    <lineage>
        <taxon>Bacteria</taxon>
        <taxon>Pseudomonadati</taxon>
        <taxon>Thermodesulfobacteriota</taxon>
        <taxon>Desulfobaccia</taxon>
        <taxon>Desulfobaccales</taxon>
        <taxon>Desulfobaccaceae</taxon>
        <taxon>Desulfobacca</taxon>
    </lineage>
</organism>
<evidence type="ECO:0000313" key="1">
    <source>
        <dbReference type="EMBL" id="AEB09574.1"/>
    </source>
</evidence>
<reference evidence="2" key="2">
    <citation type="submission" date="2011-03" db="EMBL/GenBank/DDBJ databases">
        <title>The complete genome of Desulfobacca acetoxidans DSM 11109.</title>
        <authorList>
            <consortium name="US DOE Joint Genome Institute (JGI-PGF)"/>
            <person name="Lucas S."/>
            <person name="Copeland A."/>
            <person name="Lapidus A."/>
            <person name="Bruce D."/>
            <person name="Goodwin L."/>
            <person name="Pitluck S."/>
            <person name="Peters L."/>
            <person name="Kyrpides N."/>
            <person name="Mavromatis K."/>
            <person name="Ivanova N."/>
            <person name="Ovchinnikova G."/>
            <person name="Teshima H."/>
            <person name="Detter J.C."/>
            <person name="Han C."/>
            <person name="Land M."/>
            <person name="Hauser L."/>
            <person name="Markowitz V."/>
            <person name="Cheng J.-F."/>
            <person name="Hugenholtz P."/>
            <person name="Woyke T."/>
            <person name="Wu D."/>
            <person name="Spring S."/>
            <person name="Schueler E."/>
            <person name="Brambilla E."/>
            <person name="Klenk H.-P."/>
            <person name="Eisen J.A."/>
        </authorList>
    </citation>
    <scope>NUCLEOTIDE SEQUENCE [LARGE SCALE GENOMIC DNA]</scope>
    <source>
        <strain evidence="2">ATCC 700848 / DSM 11109 / ASRB2</strain>
    </source>
</reference>
<keyword evidence="1" id="KW-0687">Ribonucleoprotein</keyword>
<dbReference type="Pfam" id="PF05635">
    <property type="entry name" value="23S_rRNA_IVP"/>
    <property type="match status" value="1"/>
</dbReference>
<dbReference type="InterPro" id="IPR012657">
    <property type="entry name" value="23S_rRNA-intervening_sequence"/>
</dbReference>
<keyword evidence="1" id="KW-0689">Ribosomal protein</keyword>
<dbReference type="EMBL" id="CP002629">
    <property type="protein sequence ID" value="AEB09574.1"/>
    <property type="molecule type" value="Genomic_DNA"/>
</dbReference>
<sequence length="126" mass="14301">MIIENSKPHRKLDAWRKAMQLVENIYRVTEAFPAGEKFGLTAQIRRAAVSVPSNIAEGAADRTVQQFYNYLSNCIGSLNELDTQLEIAFRLRYLTEKDFIEINALLDDCLAVTFGLKKHLAKRARG</sequence>
<dbReference type="RefSeq" id="WP_013706684.1">
    <property type="nucleotide sequence ID" value="NC_015388.1"/>
</dbReference>
<dbReference type="OrthoDB" id="9800370at2"/>
<dbReference type="KEGG" id="dao:Desac_1733"/>
<protein>
    <submittedName>
        <fullName evidence="1">S23 ribosomal protein</fullName>
    </submittedName>
</protein>
<accession>F2ND00</accession>
<dbReference type="Proteomes" id="UP000000483">
    <property type="component" value="Chromosome"/>
</dbReference>
<gene>
    <name evidence="1" type="ordered locus">Desac_1733</name>
</gene>
<dbReference type="InterPro" id="IPR036583">
    <property type="entry name" value="23S_rRNA_IVS_sf"/>
</dbReference>
<dbReference type="Gene3D" id="1.20.1440.60">
    <property type="entry name" value="23S rRNA-intervening sequence"/>
    <property type="match status" value="1"/>
</dbReference>
<dbReference type="HOGENOM" id="CLU_129874_0_6_7"/>